<dbReference type="Pfam" id="PF02657">
    <property type="entry name" value="SufE"/>
    <property type="match status" value="1"/>
</dbReference>
<dbReference type="EMBL" id="CAEZST010000010">
    <property type="protein sequence ID" value="CAB4546900.1"/>
    <property type="molecule type" value="Genomic_DNA"/>
</dbReference>
<organism evidence="4">
    <name type="scientific">freshwater metagenome</name>
    <dbReference type="NCBI Taxonomy" id="449393"/>
    <lineage>
        <taxon>unclassified sequences</taxon>
        <taxon>metagenomes</taxon>
        <taxon>ecological metagenomes</taxon>
    </lineage>
</organism>
<evidence type="ECO:0000259" key="2">
    <source>
        <dbReference type="Pfam" id="PF02657"/>
    </source>
</evidence>
<comment type="similarity">
    <text evidence="1">Belongs to the SufE family.</text>
</comment>
<dbReference type="EMBL" id="CAEZTO010000004">
    <property type="protein sequence ID" value="CAB4568577.1"/>
    <property type="molecule type" value="Genomic_DNA"/>
</dbReference>
<evidence type="ECO:0000256" key="1">
    <source>
        <dbReference type="ARBA" id="ARBA00010282"/>
    </source>
</evidence>
<name>A0A6J6DX32_9ZZZZ</name>
<proteinExistence type="inferred from homology"/>
<dbReference type="AlphaFoldDB" id="A0A6J6DX32"/>
<protein>
    <submittedName>
        <fullName evidence="4">Unannotated protein</fullName>
    </submittedName>
</protein>
<evidence type="ECO:0000313" key="3">
    <source>
        <dbReference type="EMBL" id="CAB4546900.1"/>
    </source>
</evidence>
<dbReference type="Gene3D" id="3.90.1010.10">
    <property type="match status" value="1"/>
</dbReference>
<dbReference type="InterPro" id="IPR003808">
    <property type="entry name" value="Fe-S_metab-assoc_dom"/>
</dbReference>
<dbReference type="PANTHER" id="PTHR43597">
    <property type="entry name" value="SULFUR ACCEPTOR PROTEIN CSDE"/>
    <property type="match status" value="1"/>
</dbReference>
<feature type="domain" description="Fe-S metabolism associated" evidence="2">
    <location>
        <begin position="9"/>
        <end position="131"/>
    </location>
</feature>
<dbReference type="PANTHER" id="PTHR43597:SF5">
    <property type="entry name" value="SUFE-LIKE PROTEIN 2, CHLOROPLASTIC"/>
    <property type="match status" value="1"/>
</dbReference>
<evidence type="ECO:0000313" key="4">
    <source>
        <dbReference type="EMBL" id="CAB4568577.1"/>
    </source>
</evidence>
<dbReference type="SUPFAM" id="SSF82649">
    <property type="entry name" value="SufE/NifU"/>
    <property type="match status" value="1"/>
</dbReference>
<gene>
    <name evidence="3" type="ORF">UFOPK1503_00720</name>
    <name evidence="4" type="ORF">UFOPK1693_00524</name>
</gene>
<accession>A0A6J6DX32</accession>
<sequence>MKPEQEIAEEFQLTPDAQKLELLLEYSESLPEPPARYGENPHLMERVEECQAPVFIAVEGTAEKVDIFFSAPEEAPTTRGFAAILNRALHGRPAKEILELSDDFPSELGLEKLISPLRVRGMRGMLFRIKRKTKELVSE</sequence>
<reference evidence="4" key="1">
    <citation type="submission" date="2020-05" db="EMBL/GenBank/DDBJ databases">
        <authorList>
            <person name="Chiriac C."/>
            <person name="Salcher M."/>
            <person name="Ghai R."/>
            <person name="Kavagutti S V."/>
        </authorList>
    </citation>
    <scope>NUCLEOTIDE SEQUENCE</scope>
</reference>